<reference evidence="1 2" key="1">
    <citation type="submission" date="2024-03" db="EMBL/GenBank/DDBJ databases">
        <title>Whole genome sequencing of Streptomyces racemochromogenes, to identify antimicrobial biosynthetic gene clusters.</title>
        <authorList>
            <person name="Suryawanshi P."/>
            <person name="Krishnaraj P.U."/>
            <person name="Arun Y.P."/>
            <person name="Suryawanshi M.P."/>
            <person name="Rakshit O."/>
        </authorList>
    </citation>
    <scope>NUCLEOTIDE SEQUENCE [LARGE SCALE GENOMIC DNA]</scope>
    <source>
        <strain evidence="1 2">AUDT626</strain>
    </source>
</reference>
<comment type="caution">
    <text evidence="1">The sequence shown here is derived from an EMBL/GenBank/DDBJ whole genome shotgun (WGS) entry which is preliminary data.</text>
</comment>
<accession>A0ABW7PC31</accession>
<evidence type="ECO:0000313" key="2">
    <source>
        <dbReference type="Proteomes" id="UP001610631"/>
    </source>
</evidence>
<gene>
    <name evidence="1" type="ORF">WDV06_12650</name>
</gene>
<organism evidence="1 2">
    <name type="scientific">Streptomyces racemochromogenes</name>
    <dbReference type="NCBI Taxonomy" id="67353"/>
    <lineage>
        <taxon>Bacteria</taxon>
        <taxon>Bacillati</taxon>
        <taxon>Actinomycetota</taxon>
        <taxon>Actinomycetes</taxon>
        <taxon>Kitasatosporales</taxon>
        <taxon>Streptomycetaceae</taxon>
        <taxon>Streptomyces</taxon>
    </lineage>
</organism>
<sequence>MAQDLDPWRLFSASPQEESAFRLLSAHLTAQGQHVALRGKPDDERARYEALFEVDAGVLTVDAHLSVDGMDWFVDHTMVPLPGSTWIPSAMRVASETLNRLLVRAVLLSPTGGLLVTVTPQQGKVKERNRYFARVVALAEQAARSGQPVFDTEDPRFDPISAYPVAEPWTPTDPSQPVMLSFALPEPLQVRHRLTPQGWVHDLGPAGDALARPLHEKLTDHKEKTGGHGQLRRAAELGLRTGLVLDARVGWQPPALHTENSPPRRPSPAIAPLHPDVARHLMREATSLYPGVLKRAWLVNADDTVHEVYAGV</sequence>
<protein>
    <submittedName>
        <fullName evidence="1">Uncharacterized protein</fullName>
    </submittedName>
</protein>
<dbReference type="Proteomes" id="UP001610631">
    <property type="component" value="Unassembled WGS sequence"/>
</dbReference>
<evidence type="ECO:0000313" key="1">
    <source>
        <dbReference type="EMBL" id="MFH7595937.1"/>
    </source>
</evidence>
<dbReference type="EMBL" id="JBBDHD010000025">
    <property type="protein sequence ID" value="MFH7595937.1"/>
    <property type="molecule type" value="Genomic_DNA"/>
</dbReference>
<keyword evidence="2" id="KW-1185">Reference proteome</keyword>
<proteinExistence type="predicted"/>
<name>A0ABW7PC31_9ACTN</name>
<dbReference type="RefSeq" id="WP_395509786.1">
    <property type="nucleotide sequence ID" value="NZ_JBBDHD010000025.1"/>
</dbReference>